<keyword evidence="4" id="KW-1185">Reference proteome</keyword>
<dbReference type="PANTHER" id="PTHR40448">
    <property type="entry name" value="TWO-COMPONENT SENSOR HISTIDINE KINASE"/>
    <property type="match status" value="1"/>
</dbReference>
<dbReference type="CDD" id="cd16935">
    <property type="entry name" value="HATPase_AgrC-ComD-like"/>
    <property type="match status" value="1"/>
</dbReference>
<feature type="transmembrane region" description="Helical" evidence="1">
    <location>
        <begin position="38"/>
        <end position="57"/>
    </location>
</feature>
<dbReference type="InterPro" id="IPR032834">
    <property type="entry name" value="NatK-like_C"/>
</dbReference>
<keyword evidence="1" id="KW-0472">Membrane</keyword>
<sequence>MLRTVTIDGPMFFMSLCEMVLIVSFMPEKQKRKSRLCFQLLLAAAIFITVNIINYFVVDSSNASTALQAPLCFTATLVCAVCGMGMNGKTAVYCTVWSYLLTEVTVQSVMPIIGGMRISSQIISIAVSYMLYMCAAVCMYCFVKKWLSVKLQYDHHYHVGRQKMLAVVLAAMAYTVLANYQFIFWLLGYEPESQSNMIAVFRLIAGVGCLIFLYMQNSIEKRQAAERELDMLQQLWYRQREQLRISQENIDLINRKCHDLKYQMAALRKLGEGREINAQLKEMEQAVMIYDSAMKTGNPVLDTVLTEKSLYCEANHINMTCMADGKKLDFVGKVDLYTMFGNALDNAIESVMHQTDVDKRVIQVSVFHEKRLVMIRVKNYCENKPVFKDGFPVSEKEEKGYHGFGLKSIRYTAEKYGGGVVCQAADHYFVLQILLPIPEGTG</sequence>
<dbReference type="Proteomes" id="UP001325248">
    <property type="component" value="Chromosome"/>
</dbReference>
<dbReference type="Gene3D" id="3.30.565.10">
    <property type="entry name" value="Histidine kinase-like ATPase, C-terminal domain"/>
    <property type="match status" value="1"/>
</dbReference>
<feature type="transmembrane region" description="Helical" evidence="1">
    <location>
        <begin position="6"/>
        <end position="26"/>
    </location>
</feature>
<evidence type="ECO:0000313" key="3">
    <source>
        <dbReference type="EMBL" id="WPX73637.1"/>
    </source>
</evidence>
<name>A0ABZ0UAB5_9FIRM</name>
<evidence type="ECO:0000313" key="4">
    <source>
        <dbReference type="Proteomes" id="UP001325248"/>
    </source>
</evidence>
<feature type="transmembrane region" description="Helical" evidence="1">
    <location>
        <begin position="96"/>
        <end position="116"/>
    </location>
</feature>
<protein>
    <recommendedName>
        <fullName evidence="2">Sensor histidine kinase NatK-like C-terminal domain-containing protein</fullName>
    </recommendedName>
</protein>
<dbReference type="InterPro" id="IPR036890">
    <property type="entry name" value="HATPase_C_sf"/>
</dbReference>
<evidence type="ECO:0000259" key="2">
    <source>
        <dbReference type="Pfam" id="PF14501"/>
    </source>
</evidence>
<feature type="transmembrane region" description="Helical" evidence="1">
    <location>
        <begin position="63"/>
        <end position="84"/>
    </location>
</feature>
<dbReference type="SUPFAM" id="SSF55874">
    <property type="entry name" value="ATPase domain of HSP90 chaperone/DNA topoisomerase II/histidine kinase"/>
    <property type="match status" value="1"/>
</dbReference>
<keyword evidence="1" id="KW-1133">Transmembrane helix</keyword>
<feature type="transmembrane region" description="Helical" evidence="1">
    <location>
        <begin position="197"/>
        <end position="215"/>
    </location>
</feature>
<reference evidence="3" key="1">
    <citation type="submission" date="2023-10" db="EMBL/GenBank/DDBJ databases">
        <title>Genome sequence of Blautia coccoides DSM 935.</title>
        <authorList>
            <person name="Boeer T."/>
            <person name="Bengelsdorf F.R."/>
            <person name="Daniel R."/>
            <person name="Poehlein A."/>
        </authorList>
    </citation>
    <scope>NUCLEOTIDE SEQUENCE [LARGE SCALE GENOMIC DNA]</scope>
    <source>
        <strain evidence="3">DSM 935</strain>
    </source>
</reference>
<gene>
    <name evidence="3" type="ORF">BLCOC_19870</name>
</gene>
<dbReference type="EMBL" id="CP136422">
    <property type="protein sequence ID" value="WPX73637.1"/>
    <property type="molecule type" value="Genomic_DNA"/>
</dbReference>
<evidence type="ECO:0000256" key="1">
    <source>
        <dbReference type="SAM" id="Phobius"/>
    </source>
</evidence>
<proteinExistence type="predicted"/>
<feature type="transmembrane region" description="Helical" evidence="1">
    <location>
        <begin position="164"/>
        <end position="185"/>
    </location>
</feature>
<keyword evidence="1" id="KW-0812">Transmembrane</keyword>
<accession>A0ABZ0UAB5</accession>
<feature type="domain" description="Sensor histidine kinase NatK-like C-terminal" evidence="2">
    <location>
        <begin position="334"/>
        <end position="436"/>
    </location>
</feature>
<dbReference type="PANTHER" id="PTHR40448:SF1">
    <property type="entry name" value="TWO-COMPONENT SENSOR HISTIDINE KINASE"/>
    <property type="match status" value="1"/>
</dbReference>
<dbReference type="Pfam" id="PF14501">
    <property type="entry name" value="HATPase_c_5"/>
    <property type="match status" value="1"/>
</dbReference>
<feature type="transmembrane region" description="Helical" evidence="1">
    <location>
        <begin position="122"/>
        <end position="143"/>
    </location>
</feature>
<organism evidence="3 4">
    <name type="scientific">Blautia producta</name>
    <dbReference type="NCBI Taxonomy" id="33035"/>
    <lineage>
        <taxon>Bacteria</taxon>
        <taxon>Bacillati</taxon>
        <taxon>Bacillota</taxon>
        <taxon>Clostridia</taxon>
        <taxon>Lachnospirales</taxon>
        <taxon>Lachnospiraceae</taxon>
        <taxon>Blautia</taxon>
    </lineage>
</organism>